<dbReference type="PANTHER" id="PTHR37011">
    <property type="entry name" value="POT FAMILY PEPTIDE TRANSPORT PROTEIN-RELATED"/>
    <property type="match status" value="1"/>
</dbReference>
<evidence type="ECO:0000313" key="10">
    <source>
        <dbReference type="EMBL" id="XDJ51024.1"/>
    </source>
</evidence>
<dbReference type="EMBL" id="CP158256">
    <property type="protein sequence ID" value="XDJ53255.1"/>
    <property type="molecule type" value="Genomic_DNA"/>
</dbReference>
<evidence type="ECO:0000313" key="9">
    <source>
        <dbReference type="EMBL" id="XDJ43072.1"/>
    </source>
</evidence>
<dbReference type="PROSITE" id="PS51257">
    <property type="entry name" value="PROKAR_LIPOPROTEIN"/>
    <property type="match status" value="1"/>
</dbReference>
<feature type="chain" id="PRO_5044174582" evidence="7">
    <location>
        <begin position="20"/>
        <end position="73"/>
    </location>
</feature>
<evidence type="ECO:0000313" key="11">
    <source>
        <dbReference type="EMBL" id="XDJ53255.1"/>
    </source>
</evidence>
<dbReference type="NCBIfam" id="NF033216">
    <property type="entry name" value="lipo_YgdI_YgdR"/>
    <property type="match status" value="1"/>
</dbReference>
<accession>A0AB39DGN0</accession>
<dbReference type="InterPro" id="IPR010305">
    <property type="entry name" value="YgdI/YgdR-like"/>
</dbReference>
<evidence type="ECO:0000256" key="4">
    <source>
        <dbReference type="ARBA" id="ARBA00023139"/>
    </source>
</evidence>
<keyword evidence="4" id="KW-0564">Palmitate</keyword>
<dbReference type="RefSeq" id="WP_368643948.1">
    <property type="nucleotide sequence ID" value="NZ_CP158252.1"/>
</dbReference>
<evidence type="ECO:0000256" key="7">
    <source>
        <dbReference type="SAM" id="SignalP"/>
    </source>
</evidence>
<dbReference type="Gene3D" id="2.30.30.100">
    <property type="match status" value="1"/>
</dbReference>
<reference evidence="11" key="1">
    <citation type="submission" date="2024-05" db="EMBL/GenBank/DDBJ databases">
        <authorList>
            <person name="Luo Y.-C."/>
            <person name="Nicholds J."/>
            <person name="Mortimer T."/>
            <person name="Maboni G."/>
        </authorList>
    </citation>
    <scope>NUCLEOTIDE SEQUENCE</scope>
    <source>
        <strain evidence="11">150964</strain>
        <strain evidence="10">151108</strain>
        <strain evidence="9">153920</strain>
    </source>
</reference>
<feature type="domain" description="Lipoprotein YgdI/YgdR-like SH3-like" evidence="8">
    <location>
        <begin position="24"/>
        <end position="71"/>
    </location>
</feature>
<dbReference type="AlphaFoldDB" id="A0AB39DGN0"/>
<evidence type="ECO:0000256" key="1">
    <source>
        <dbReference type="ARBA" id="ARBA00022475"/>
    </source>
</evidence>
<keyword evidence="1" id="KW-1003">Cell membrane</keyword>
<dbReference type="InterPro" id="IPR047807">
    <property type="entry name" value="YgdI/YgdR-like_SH3-like"/>
</dbReference>
<dbReference type="EMBL" id="CP158252">
    <property type="protein sequence ID" value="XDJ43072.1"/>
    <property type="molecule type" value="Genomic_DNA"/>
</dbReference>
<dbReference type="PANTHER" id="PTHR37011:SF1">
    <property type="entry name" value="POT FAMILY PEPTIDE TRANSPORT PROTEIN"/>
    <property type="match status" value="1"/>
</dbReference>
<dbReference type="Pfam" id="PF06004">
    <property type="entry name" value="DUF903"/>
    <property type="match status" value="1"/>
</dbReference>
<sequence length="73" mass="7790">MSKTILAFLAILASGSILTACSSPSTVTTRDGQTDYTADAPDTDTDDGFVTYEKGGREVKVNKSEVKQIEEVD</sequence>
<evidence type="ECO:0000256" key="2">
    <source>
        <dbReference type="ARBA" id="ARBA00022729"/>
    </source>
</evidence>
<dbReference type="SUPFAM" id="SSF50182">
    <property type="entry name" value="Sm-like ribonucleoproteins"/>
    <property type="match status" value="1"/>
</dbReference>
<protein>
    <submittedName>
        <fullName evidence="11">YgdI/YgdR family lipoprotein</fullName>
    </submittedName>
</protein>
<organism evidence="11">
    <name type="scientific">Castellaniella ginsengisoli</name>
    <dbReference type="NCBI Taxonomy" id="546114"/>
    <lineage>
        <taxon>Bacteria</taxon>
        <taxon>Pseudomonadati</taxon>
        <taxon>Pseudomonadota</taxon>
        <taxon>Betaproteobacteria</taxon>
        <taxon>Burkholderiales</taxon>
        <taxon>Alcaligenaceae</taxon>
        <taxon>Castellaniella</taxon>
    </lineage>
</organism>
<keyword evidence="5 11" id="KW-0449">Lipoprotein</keyword>
<proteinExistence type="predicted"/>
<keyword evidence="2 7" id="KW-0732">Signal</keyword>
<dbReference type="EMBL" id="CP158255">
    <property type="protein sequence ID" value="XDJ51024.1"/>
    <property type="molecule type" value="Genomic_DNA"/>
</dbReference>
<feature type="region of interest" description="Disordered" evidence="6">
    <location>
        <begin position="23"/>
        <end position="51"/>
    </location>
</feature>
<evidence type="ECO:0000256" key="6">
    <source>
        <dbReference type="SAM" id="MobiDB-lite"/>
    </source>
</evidence>
<keyword evidence="3" id="KW-0472">Membrane</keyword>
<dbReference type="InterPro" id="IPR010920">
    <property type="entry name" value="LSM_dom_sf"/>
</dbReference>
<evidence type="ECO:0000256" key="3">
    <source>
        <dbReference type="ARBA" id="ARBA00023136"/>
    </source>
</evidence>
<gene>
    <name evidence="9" type="ORF">ABRY99_05780</name>
    <name evidence="11" type="ORF">ABRZ01_01750</name>
    <name evidence="10" type="ORF">ABRZ09_03980</name>
</gene>
<name>A0AB39DGN0_9BURK</name>
<feature type="signal peptide" evidence="7">
    <location>
        <begin position="1"/>
        <end position="19"/>
    </location>
</feature>
<evidence type="ECO:0000259" key="8">
    <source>
        <dbReference type="Pfam" id="PF06004"/>
    </source>
</evidence>
<evidence type="ECO:0000256" key="5">
    <source>
        <dbReference type="ARBA" id="ARBA00023288"/>
    </source>
</evidence>